<evidence type="ECO:0000256" key="1">
    <source>
        <dbReference type="ARBA" id="ARBA00012506"/>
    </source>
</evidence>
<evidence type="ECO:0000256" key="4">
    <source>
        <dbReference type="ARBA" id="ARBA00022801"/>
    </source>
</evidence>
<keyword evidence="9" id="KW-1185">Reference proteome</keyword>
<dbReference type="CDD" id="cd00077">
    <property type="entry name" value="HDc"/>
    <property type="match status" value="1"/>
</dbReference>
<dbReference type="InterPro" id="IPR003607">
    <property type="entry name" value="HD/PDEase_dom"/>
</dbReference>
<dbReference type="EC" id="3.6.1.41" evidence="1"/>
<dbReference type="InterPro" id="IPR005249">
    <property type="entry name" value="YqeK"/>
</dbReference>
<evidence type="ECO:0000256" key="6">
    <source>
        <dbReference type="ARBA" id="ARBA00049417"/>
    </source>
</evidence>
<dbReference type="Pfam" id="PF01966">
    <property type="entry name" value="HD"/>
    <property type="match status" value="1"/>
</dbReference>
<accession>A0ABS1T7F1</accession>
<dbReference type="Proteomes" id="UP000632377">
    <property type="component" value="Unassembled WGS sequence"/>
</dbReference>
<dbReference type="SUPFAM" id="SSF109604">
    <property type="entry name" value="HD-domain/PDEase-like"/>
    <property type="match status" value="1"/>
</dbReference>
<evidence type="ECO:0000256" key="3">
    <source>
        <dbReference type="ARBA" id="ARBA00022741"/>
    </source>
</evidence>
<evidence type="ECO:0000259" key="7">
    <source>
        <dbReference type="PROSITE" id="PS51831"/>
    </source>
</evidence>
<gene>
    <name evidence="8" type="primary">yqeK</name>
    <name evidence="8" type="ORF">JK636_05465</name>
</gene>
<reference evidence="8 9" key="1">
    <citation type="submission" date="2021-01" db="EMBL/GenBank/DDBJ databases">
        <title>Genome public.</title>
        <authorList>
            <person name="Liu C."/>
            <person name="Sun Q."/>
        </authorList>
    </citation>
    <scope>NUCLEOTIDE SEQUENCE [LARGE SCALE GENOMIC DNA]</scope>
    <source>
        <strain evidence="8 9">YIM B02515</strain>
    </source>
</reference>
<keyword evidence="5" id="KW-0408">Iron</keyword>
<keyword evidence="4 8" id="KW-0378">Hydrolase</keyword>
<keyword evidence="3" id="KW-0547">Nucleotide-binding</keyword>
<protein>
    <recommendedName>
        <fullName evidence="1">bis(5'-nucleosyl)-tetraphosphatase (symmetrical)</fullName>
        <ecNumber evidence="1">3.6.1.41</ecNumber>
    </recommendedName>
</protein>
<evidence type="ECO:0000313" key="8">
    <source>
        <dbReference type="EMBL" id="MBL4935201.1"/>
    </source>
</evidence>
<sequence>MWNEAEIEMYLKEHLNEQRFNHSLRVRDIAVKLAEYYGEDRNKARIAGLVHDAAKNMKDEEIINILEDNGYNIDKIHKRTPNIMHGLAGGIIAKNQMGILDEDVLNSVVYHTTGRKNMSTLEKIIYISDYIEPMRNFPGIFELRELAYKDLDDALLLSFDNTIKYVISRGQLLHYDTIEARNYILFNKM</sequence>
<evidence type="ECO:0000256" key="2">
    <source>
        <dbReference type="ARBA" id="ARBA00022723"/>
    </source>
</evidence>
<dbReference type="EMBL" id="JAESWC010000002">
    <property type="protein sequence ID" value="MBL4935201.1"/>
    <property type="molecule type" value="Genomic_DNA"/>
</dbReference>
<dbReference type="InterPro" id="IPR051094">
    <property type="entry name" value="Diverse_Catalytic_Enzymes"/>
</dbReference>
<dbReference type="Gene3D" id="1.10.3210.10">
    <property type="entry name" value="Hypothetical protein af1432"/>
    <property type="match status" value="1"/>
</dbReference>
<evidence type="ECO:0000313" key="9">
    <source>
        <dbReference type="Proteomes" id="UP000632377"/>
    </source>
</evidence>
<dbReference type="InterPro" id="IPR006674">
    <property type="entry name" value="HD_domain"/>
</dbReference>
<dbReference type="NCBIfam" id="TIGR00488">
    <property type="entry name" value="bis(5'-nucleosyl)-tetraphosphatase (symmetrical) YqeK"/>
    <property type="match status" value="1"/>
</dbReference>
<dbReference type="GO" id="GO:0008803">
    <property type="term" value="F:bis(5'-nucleosyl)-tetraphosphatase (symmetrical) activity"/>
    <property type="evidence" value="ECO:0007669"/>
    <property type="project" value="UniProtKB-EC"/>
</dbReference>
<feature type="domain" description="HD" evidence="7">
    <location>
        <begin position="19"/>
        <end position="134"/>
    </location>
</feature>
<dbReference type="SMART" id="SM00471">
    <property type="entry name" value="HDc"/>
    <property type="match status" value="1"/>
</dbReference>
<evidence type="ECO:0000256" key="5">
    <source>
        <dbReference type="ARBA" id="ARBA00023004"/>
    </source>
</evidence>
<dbReference type="PANTHER" id="PTHR35795:SF1">
    <property type="entry name" value="BIS(5'-NUCLEOSYL)-TETRAPHOSPHATASE, SYMMETRICAL"/>
    <property type="match status" value="1"/>
</dbReference>
<organism evidence="8 9">
    <name type="scientific">Clostridium rhizosphaerae</name>
    <dbReference type="NCBI Taxonomy" id="2803861"/>
    <lineage>
        <taxon>Bacteria</taxon>
        <taxon>Bacillati</taxon>
        <taxon>Bacillota</taxon>
        <taxon>Clostridia</taxon>
        <taxon>Eubacteriales</taxon>
        <taxon>Clostridiaceae</taxon>
        <taxon>Clostridium</taxon>
    </lineage>
</organism>
<keyword evidence="2" id="KW-0479">Metal-binding</keyword>
<name>A0ABS1T7F1_9CLOT</name>
<proteinExistence type="predicted"/>
<dbReference type="RefSeq" id="WP_202747806.1">
    <property type="nucleotide sequence ID" value="NZ_JAESWC010000002.1"/>
</dbReference>
<comment type="catalytic activity">
    <reaction evidence="6">
        <text>P(1),P(4)-bis(5'-adenosyl) tetraphosphate + H2O = 2 ADP + 2 H(+)</text>
        <dbReference type="Rhea" id="RHEA:24252"/>
        <dbReference type="ChEBI" id="CHEBI:15377"/>
        <dbReference type="ChEBI" id="CHEBI:15378"/>
        <dbReference type="ChEBI" id="CHEBI:58141"/>
        <dbReference type="ChEBI" id="CHEBI:456216"/>
        <dbReference type="EC" id="3.6.1.41"/>
    </reaction>
</comment>
<dbReference type="PROSITE" id="PS51831">
    <property type="entry name" value="HD"/>
    <property type="match status" value="1"/>
</dbReference>
<comment type="caution">
    <text evidence="8">The sequence shown here is derived from an EMBL/GenBank/DDBJ whole genome shotgun (WGS) entry which is preliminary data.</text>
</comment>
<dbReference type="PANTHER" id="PTHR35795">
    <property type="entry name" value="SLR1885 PROTEIN"/>
    <property type="match status" value="1"/>
</dbReference>